<dbReference type="PANTHER" id="PTHR13847">
    <property type="entry name" value="SARCOSINE DEHYDROGENASE-RELATED"/>
    <property type="match status" value="1"/>
</dbReference>
<comment type="catalytic activity">
    <reaction evidence="6 7">
        <text>a D-alpha-amino acid + A + H2O = a 2-oxocarboxylate + AH2 + NH4(+)</text>
        <dbReference type="Rhea" id="RHEA:18125"/>
        <dbReference type="ChEBI" id="CHEBI:13193"/>
        <dbReference type="ChEBI" id="CHEBI:15377"/>
        <dbReference type="ChEBI" id="CHEBI:17499"/>
        <dbReference type="ChEBI" id="CHEBI:28938"/>
        <dbReference type="ChEBI" id="CHEBI:35179"/>
        <dbReference type="ChEBI" id="CHEBI:59871"/>
    </reaction>
</comment>
<evidence type="ECO:0000259" key="8">
    <source>
        <dbReference type="Pfam" id="PF01266"/>
    </source>
</evidence>
<accession>A0ABW9Y3Y3</accession>
<comment type="function">
    <text evidence="7">Oxidative deamination of D-amino acids.</text>
</comment>
<dbReference type="SUPFAM" id="SSF54373">
    <property type="entry name" value="FAD-linked reductases, C-terminal domain"/>
    <property type="match status" value="1"/>
</dbReference>
<dbReference type="SUPFAM" id="SSF51905">
    <property type="entry name" value="FAD/NAD(P)-binding domain"/>
    <property type="match status" value="1"/>
</dbReference>
<feature type="domain" description="FAD dependent oxidoreductase" evidence="8">
    <location>
        <begin position="2"/>
        <end position="397"/>
    </location>
</feature>
<dbReference type="InterPro" id="IPR023080">
    <property type="entry name" value="DadA"/>
</dbReference>
<dbReference type="InterPro" id="IPR036188">
    <property type="entry name" value="FAD/NAD-bd_sf"/>
</dbReference>
<keyword evidence="4 7" id="KW-0274">FAD</keyword>
<evidence type="ECO:0000313" key="10">
    <source>
        <dbReference type="Proteomes" id="UP001517376"/>
    </source>
</evidence>
<evidence type="ECO:0000313" key="9">
    <source>
        <dbReference type="EMBL" id="NBE07107.1"/>
    </source>
</evidence>
<proteinExistence type="inferred from homology"/>
<gene>
    <name evidence="7" type="primary">dadA</name>
    <name evidence="9" type="ORF">GU920_06140</name>
</gene>
<keyword evidence="10" id="KW-1185">Reference proteome</keyword>
<keyword evidence="3 7" id="KW-0285">Flavoprotein</keyword>
<dbReference type="Gene3D" id="3.50.50.60">
    <property type="entry name" value="FAD/NAD(P)-binding domain"/>
    <property type="match status" value="2"/>
</dbReference>
<dbReference type="RefSeq" id="WP_161766046.1">
    <property type="nucleotide sequence ID" value="NZ_JAAATW010000001.1"/>
</dbReference>
<evidence type="ECO:0000256" key="1">
    <source>
        <dbReference type="ARBA" id="ARBA00001974"/>
    </source>
</evidence>
<keyword evidence="5 7" id="KW-0560">Oxidoreductase</keyword>
<evidence type="ECO:0000256" key="6">
    <source>
        <dbReference type="ARBA" id="ARBA00047884"/>
    </source>
</evidence>
<dbReference type="EMBL" id="JAAATW010000001">
    <property type="protein sequence ID" value="NBE07107.1"/>
    <property type="molecule type" value="Genomic_DNA"/>
</dbReference>
<dbReference type="Gene3D" id="3.30.9.10">
    <property type="entry name" value="D-Amino Acid Oxidase, subunit A, domain 2"/>
    <property type="match status" value="1"/>
</dbReference>
<name>A0ABW9Y3Y3_9RHOB</name>
<feature type="binding site" evidence="7">
    <location>
        <begin position="3"/>
        <end position="17"/>
    </location>
    <ligand>
        <name>FAD</name>
        <dbReference type="ChEBI" id="CHEBI:57692"/>
    </ligand>
</feature>
<dbReference type="NCBIfam" id="NF001933">
    <property type="entry name" value="PRK00711.1"/>
    <property type="match status" value="1"/>
</dbReference>
<dbReference type="Pfam" id="PF01266">
    <property type="entry name" value="DAO"/>
    <property type="match status" value="1"/>
</dbReference>
<evidence type="ECO:0000256" key="3">
    <source>
        <dbReference type="ARBA" id="ARBA00022630"/>
    </source>
</evidence>
<organism evidence="9 10">
    <name type="scientific">Paragemmobacter ruber</name>
    <dbReference type="NCBI Taxonomy" id="1985673"/>
    <lineage>
        <taxon>Bacteria</taxon>
        <taxon>Pseudomonadati</taxon>
        <taxon>Pseudomonadota</taxon>
        <taxon>Alphaproteobacteria</taxon>
        <taxon>Rhodobacterales</taxon>
        <taxon>Paracoccaceae</taxon>
        <taxon>Paragemmobacter</taxon>
    </lineage>
</organism>
<comment type="cofactor">
    <cofactor evidence="1 7">
        <name>FAD</name>
        <dbReference type="ChEBI" id="CHEBI:57692"/>
    </cofactor>
</comment>
<dbReference type="EC" id="1.4.99.-" evidence="7"/>
<dbReference type="InterPro" id="IPR006076">
    <property type="entry name" value="FAD-dep_OxRdtase"/>
</dbReference>
<dbReference type="PANTHER" id="PTHR13847:SF280">
    <property type="entry name" value="D-AMINO ACID DEHYDROGENASE"/>
    <property type="match status" value="1"/>
</dbReference>
<evidence type="ECO:0000256" key="4">
    <source>
        <dbReference type="ARBA" id="ARBA00022827"/>
    </source>
</evidence>
<comment type="caution">
    <text evidence="9">The sequence shown here is derived from an EMBL/GenBank/DDBJ whole genome shotgun (WGS) entry which is preliminary data.</text>
</comment>
<protein>
    <recommendedName>
        <fullName evidence="7">D-amino acid dehydrogenase</fullName>
        <ecNumber evidence="7">1.4.99.-</ecNumber>
    </recommendedName>
</protein>
<evidence type="ECO:0000256" key="5">
    <source>
        <dbReference type="ARBA" id="ARBA00023002"/>
    </source>
</evidence>
<dbReference type="HAMAP" id="MF_01202">
    <property type="entry name" value="DadA"/>
    <property type="match status" value="1"/>
</dbReference>
<comment type="similarity">
    <text evidence="2 7">Belongs to the DadA oxidoreductase family.</text>
</comment>
<evidence type="ECO:0000256" key="2">
    <source>
        <dbReference type="ARBA" id="ARBA00009410"/>
    </source>
</evidence>
<reference evidence="10" key="1">
    <citation type="submission" date="2020-01" db="EMBL/GenBank/DDBJ databases">
        <title>Sphingomonas sp. strain CSW-10.</title>
        <authorList>
            <person name="Chen W.-M."/>
        </authorList>
    </citation>
    <scope>NUCLEOTIDE SEQUENCE [LARGE SCALE GENOMIC DNA]</scope>
    <source>
        <strain evidence="10">CCP-1</strain>
    </source>
</reference>
<sequence length="433" mass="46366">MKVVVLGAGVIGVTSAWYLARAGHDVTVIDRQPGPSLETSFANAGEISPGYSSPWAAPGIPMKAIKWMFMKHAPLIIQPRPDLHKLGWMARMLANCTTAAYQENKRRMVRLAEYSRDCLIDLRAETGITYDERTQGTLQLFRTQKQVDGAAKDIEVLRADGVPFEVLDRDACIKAEPGLAAARDKIAGGLRLPGDETGDCFKFTNALSDMAAALGVTFRYGVSIDGLEQEAGRISAVHTSAGRITADAFVVALGSYSPFLVARFGIKLPVYPVKGYSITVPIVDADRAPVSTVMDETHKIAITRLGDRIRVGGMAEIAGFDLSLNPKRRATLEHSVEDLFGGAGDQSRASFWTGLRPMTPDGTPIVGRSTIPNLFLNTGHGTLGWTMAAGSGRVLADILSGKMTEIESADLGYGRYLKARAAKPAGFGAAQPA</sequence>
<evidence type="ECO:0000256" key="7">
    <source>
        <dbReference type="HAMAP-Rule" id="MF_01202"/>
    </source>
</evidence>
<dbReference type="Proteomes" id="UP001517376">
    <property type="component" value="Unassembled WGS sequence"/>
</dbReference>